<name>A0A1L0G990_9ASCO</name>
<accession>A0A1L0G990</accession>
<evidence type="ECO:0000313" key="1">
    <source>
        <dbReference type="EMBL" id="SGZ53021.1"/>
    </source>
</evidence>
<evidence type="ECO:0000313" key="2">
    <source>
        <dbReference type="Proteomes" id="UP000182334"/>
    </source>
</evidence>
<protein>
    <submittedName>
        <fullName evidence="1">CIC11C00000003404</fullName>
    </submittedName>
</protein>
<organism evidence="1 2">
    <name type="scientific">Sungouiella intermedia</name>
    <dbReference type="NCBI Taxonomy" id="45354"/>
    <lineage>
        <taxon>Eukaryota</taxon>
        <taxon>Fungi</taxon>
        <taxon>Dikarya</taxon>
        <taxon>Ascomycota</taxon>
        <taxon>Saccharomycotina</taxon>
        <taxon>Pichiomycetes</taxon>
        <taxon>Metschnikowiaceae</taxon>
        <taxon>Sungouiella</taxon>
    </lineage>
</organism>
<gene>
    <name evidence="1" type="ORF">SAMEA4029010_CIC11G00000003404</name>
</gene>
<dbReference type="Proteomes" id="UP000182334">
    <property type="component" value="Chromosome IV"/>
</dbReference>
<keyword evidence="2" id="KW-1185">Reference proteome</keyword>
<sequence>MVQMFGIINAMVVLIYVQNRCTEGAYMINTMLECTEGDTASSFADIKIWIVTIGWCAVKVGIRVFSLGGSASESRVHRWQIIRCRVVARCQ</sequence>
<proteinExistence type="predicted"/>
<reference evidence="1 2" key="1">
    <citation type="submission" date="2016-10" db="EMBL/GenBank/DDBJ databases">
        <authorList>
            <person name="de Groot N.N."/>
        </authorList>
    </citation>
    <scope>NUCLEOTIDE SEQUENCE [LARGE SCALE GENOMIC DNA]</scope>
    <source>
        <strain evidence="1 2">CBS 141442</strain>
    </source>
</reference>
<dbReference type="AlphaFoldDB" id="A0A1L0G990"/>
<dbReference type="EMBL" id="LT635759">
    <property type="protein sequence ID" value="SGZ53021.1"/>
    <property type="molecule type" value="Genomic_DNA"/>
</dbReference>